<evidence type="ECO:0000256" key="1">
    <source>
        <dbReference type="PROSITE-ProRule" id="PRU00339"/>
    </source>
</evidence>
<dbReference type="SUPFAM" id="SSF48452">
    <property type="entry name" value="TPR-like"/>
    <property type="match status" value="1"/>
</dbReference>
<evidence type="ECO:0000313" key="2">
    <source>
        <dbReference type="EMBL" id="GBG80358.1"/>
    </source>
</evidence>
<protein>
    <submittedName>
        <fullName evidence="2">Uncharacterized protein</fullName>
    </submittedName>
</protein>
<dbReference type="Proteomes" id="UP000265515">
    <property type="component" value="Unassembled WGS sequence"/>
</dbReference>
<gene>
    <name evidence="2" type="ORF">CBR_g30726</name>
</gene>
<sequence>MTLSCFERALALASDDNMADVWYNIGQIAIGIGDLGLAYQSFKIAVAIDNNHYDSFNNIGVLELRKGNLEQARASFQIPQRSAPYMFEPFFNGALLAQKMGHFEESFNLIVKALKAYPEHTDSQEVLKQLVHQLTLL</sequence>
<dbReference type="STRING" id="69332.A0A388LDH9"/>
<evidence type="ECO:0000313" key="3">
    <source>
        <dbReference type="Proteomes" id="UP000265515"/>
    </source>
</evidence>
<keyword evidence="1" id="KW-0802">TPR repeat</keyword>
<organism evidence="2 3">
    <name type="scientific">Chara braunii</name>
    <name type="common">Braun's stonewort</name>
    <dbReference type="NCBI Taxonomy" id="69332"/>
    <lineage>
        <taxon>Eukaryota</taxon>
        <taxon>Viridiplantae</taxon>
        <taxon>Streptophyta</taxon>
        <taxon>Charophyceae</taxon>
        <taxon>Charales</taxon>
        <taxon>Characeae</taxon>
        <taxon>Chara</taxon>
    </lineage>
</organism>
<dbReference type="PROSITE" id="PS50005">
    <property type="entry name" value="TPR"/>
    <property type="match status" value="1"/>
</dbReference>
<dbReference type="AlphaFoldDB" id="A0A388LDH9"/>
<dbReference type="PANTHER" id="PTHR44177">
    <property type="entry name" value="TETRATRICOPEPTIDE REPEAT PROTEIN 8"/>
    <property type="match status" value="1"/>
</dbReference>
<reference evidence="2 3" key="1">
    <citation type="journal article" date="2018" name="Cell">
        <title>The Chara Genome: Secondary Complexity and Implications for Plant Terrestrialization.</title>
        <authorList>
            <person name="Nishiyama T."/>
            <person name="Sakayama H."/>
            <person name="Vries J.D."/>
            <person name="Buschmann H."/>
            <person name="Saint-Marcoux D."/>
            <person name="Ullrich K.K."/>
            <person name="Haas F.B."/>
            <person name="Vanderstraeten L."/>
            <person name="Becker D."/>
            <person name="Lang D."/>
            <person name="Vosolsobe S."/>
            <person name="Rombauts S."/>
            <person name="Wilhelmsson P.K.I."/>
            <person name="Janitza P."/>
            <person name="Kern R."/>
            <person name="Heyl A."/>
            <person name="Rumpler F."/>
            <person name="Villalobos L.I.A.C."/>
            <person name="Clay J.M."/>
            <person name="Skokan R."/>
            <person name="Toyoda A."/>
            <person name="Suzuki Y."/>
            <person name="Kagoshima H."/>
            <person name="Schijlen E."/>
            <person name="Tajeshwar N."/>
            <person name="Catarino B."/>
            <person name="Hetherington A.J."/>
            <person name="Saltykova A."/>
            <person name="Bonnot C."/>
            <person name="Breuninger H."/>
            <person name="Symeonidi A."/>
            <person name="Radhakrishnan G.V."/>
            <person name="Van Nieuwerburgh F."/>
            <person name="Deforce D."/>
            <person name="Chang C."/>
            <person name="Karol K.G."/>
            <person name="Hedrich R."/>
            <person name="Ulvskov P."/>
            <person name="Glockner G."/>
            <person name="Delwiche C.F."/>
            <person name="Petrasek J."/>
            <person name="Van de Peer Y."/>
            <person name="Friml J."/>
            <person name="Beilby M."/>
            <person name="Dolan L."/>
            <person name="Kohara Y."/>
            <person name="Sugano S."/>
            <person name="Fujiyama A."/>
            <person name="Delaux P.-M."/>
            <person name="Quint M."/>
            <person name="TheiBen G."/>
            <person name="Hagemann M."/>
            <person name="Harholt J."/>
            <person name="Dunand C."/>
            <person name="Zachgo S."/>
            <person name="Langdale J."/>
            <person name="Maumus F."/>
            <person name="Straeten D.V.D."/>
            <person name="Gould S.B."/>
            <person name="Rensing S.A."/>
        </authorList>
    </citation>
    <scope>NUCLEOTIDE SEQUENCE [LARGE SCALE GENOMIC DNA]</scope>
    <source>
        <strain evidence="2 3">S276</strain>
    </source>
</reference>
<dbReference type="PANTHER" id="PTHR44177:SF1">
    <property type="entry name" value="TETRATRICOPEPTIDE REPEAT PROTEIN 8"/>
    <property type="match status" value="1"/>
</dbReference>
<dbReference type="InterPro" id="IPR019734">
    <property type="entry name" value="TPR_rpt"/>
</dbReference>
<proteinExistence type="predicted"/>
<dbReference type="SMART" id="SM00028">
    <property type="entry name" value="TPR"/>
    <property type="match status" value="3"/>
</dbReference>
<dbReference type="InterPro" id="IPR028796">
    <property type="entry name" value="BBS8"/>
</dbReference>
<keyword evidence="3" id="KW-1185">Reference proteome</keyword>
<dbReference type="Pfam" id="PF13181">
    <property type="entry name" value="TPR_8"/>
    <property type="match status" value="1"/>
</dbReference>
<dbReference type="GO" id="GO:0036064">
    <property type="term" value="C:ciliary basal body"/>
    <property type="evidence" value="ECO:0007669"/>
    <property type="project" value="TreeGrafter"/>
</dbReference>
<accession>A0A388LDH9</accession>
<comment type="caution">
    <text evidence="2">The sequence shown here is derived from an EMBL/GenBank/DDBJ whole genome shotgun (WGS) entry which is preliminary data.</text>
</comment>
<dbReference type="OrthoDB" id="421121at2759"/>
<name>A0A388LDH9_CHABU</name>
<dbReference type="GO" id="GO:1905515">
    <property type="term" value="P:non-motile cilium assembly"/>
    <property type="evidence" value="ECO:0007669"/>
    <property type="project" value="InterPro"/>
</dbReference>
<dbReference type="Gene3D" id="1.25.40.10">
    <property type="entry name" value="Tetratricopeptide repeat domain"/>
    <property type="match status" value="1"/>
</dbReference>
<feature type="repeat" description="TPR" evidence="1">
    <location>
        <begin position="19"/>
        <end position="52"/>
    </location>
</feature>
<dbReference type="Gramene" id="GBG80358">
    <property type="protein sequence ID" value="GBG80358"/>
    <property type="gene ID" value="CBR_g30726"/>
</dbReference>
<dbReference type="GO" id="GO:0034464">
    <property type="term" value="C:BBSome"/>
    <property type="evidence" value="ECO:0007669"/>
    <property type="project" value="InterPro"/>
</dbReference>
<dbReference type="GO" id="GO:0097730">
    <property type="term" value="C:non-motile cilium"/>
    <property type="evidence" value="ECO:0007669"/>
    <property type="project" value="TreeGrafter"/>
</dbReference>
<dbReference type="EMBL" id="BFEA01000344">
    <property type="protein sequence ID" value="GBG80358.1"/>
    <property type="molecule type" value="Genomic_DNA"/>
</dbReference>
<dbReference type="InterPro" id="IPR011990">
    <property type="entry name" value="TPR-like_helical_dom_sf"/>
</dbReference>